<reference evidence="2" key="1">
    <citation type="journal article" date="2020" name="Nature">
        <title>Giant virus diversity and host interactions through global metagenomics.</title>
        <authorList>
            <person name="Schulz F."/>
            <person name="Roux S."/>
            <person name="Paez-Espino D."/>
            <person name="Jungbluth S."/>
            <person name="Walsh D.A."/>
            <person name="Denef V.J."/>
            <person name="McMahon K.D."/>
            <person name="Konstantinidis K.T."/>
            <person name="Eloe-Fadrosh E.A."/>
            <person name="Kyrpides N.C."/>
            <person name="Woyke T."/>
        </authorList>
    </citation>
    <scope>NUCLEOTIDE SEQUENCE</scope>
    <source>
        <strain evidence="2">GVMAG-S-1017745-26</strain>
    </source>
</reference>
<proteinExistence type="predicted"/>
<feature type="region of interest" description="Disordered" evidence="1">
    <location>
        <begin position="148"/>
        <end position="167"/>
    </location>
</feature>
<sequence length="369" mass="43930">MQNNTINFNKLLYEALNKKENNKTNVCLISNESLTSSHITLECKHSFNYMSILKEIKKQKLHHNNLEVNRLKKNQIKCPYCRNIQNGILPYRDGCNKYDYVNWPEKLAFKPFKCGYIFLSGKKKGEKCLKGCSNKYCLQHKKILDNRNKRKVEKEKKEKEKKEKQDKLKVEQAKAKIKSNITQYLITNADTNTENEIISHITNISSDSYFMKCKQDNNNNNNIFPKLHVTKNYSYFRCQCQHTIIKGGKIKKCKKYMTCSEKLYHGNNKNNSITPKIYKKYLCNTHNYKTVTDKKNNFIVFPDNIFIDIINIPENYLQNTETFNKYLSIYYNKYFHSKVFDYKKFTQFKKTTMLIEDHYVDFKVAMMNL</sequence>
<dbReference type="EMBL" id="MN740586">
    <property type="protein sequence ID" value="QHU35308.1"/>
    <property type="molecule type" value="Genomic_DNA"/>
</dbReference>
<dbReference type="AlphaFoldDB" id="A0A6C0LZ46"/>
<protein>
    <submittedName>
        <fullName evidence="2">Uncharacterized protein</fullName>
    </submittedName>
</protein>
<evidence type="ECO:0000313" key="2">
    <source>
        <dbReference type="EMBL" id="QHU35308.1"/>
    </source>
</evidence>
<accession>A0A6C0LZ46</accession>
<evidence type="ECO:0000256" key="1">
    <source>
        <dbReference type="SAM" id="MobiDB-lite"/>
    </source>
</evidence>
<organism evidence="2">
    <name type="scientific">viral metagenome</name>
    <dbReference type="NCBI Taxonomy" id="1070528"/>
    <lineage>
        <taxon>unclassified sequences</taxon>
        <taxon>metagenomes</taxon>
        <taxon>organismal metagenomes</taxon>
    </lineage>
</organism>
<name>A0A6C0LZ46_9ZZZZ</name>